<dbReference type="AlphaFoldDB" id="A0A1T4MBY7"/>
<proteinExistence type="predicted"/>
<accession>A0A1T4MBY7</accession>
<keyword evidence="1" id="KW-0175">Coiled coil</keyword>
<protein>
    <submittedName>
        <fullName evidence="2">Uncharacterized protein</fullName>
    </submittedName>
</protein>
<dbReference type="RefSeq" id="WP_025070024.1">
    <property type="nucleotide sequence ID" value="NZ_FUXK01000006.1"/>
</dbReference>
<evidence type="ECO:0000313" key="2">
    <source>
        <dbReference type="EMBL" id="SJZ64559.1"/>
    </source>
</evidence>
<evidence type="ECO:0000313" key="3">
    <source>
        <dbReference type="Proteomes" id="UP000190065"/>
    </source>
</evidence>
<organism evidence="2 3">
    <name type="scientific">Segatella oulorum</name>
    <dbReference type="NCBI Taxonomy" id="28136"/>
    <lineage>
        <taxon>Bacteria</taxon>
        <taxon>Pseudomonadati</taxon>
        <taxon>Bacteroidota</taxon>
        <taxon>Bacteroidia</taxon>
        <taxon>Bacteroidales</taxon>
        <taxon>Prevotellaceae</taxon>
        <taxon>Segatella</taxon>
    </lineage>
</organism>
<evidence type="ECO:0000256" key="1">
    <source>
        <dbReference type="SAM" id="Coils"/>
    </source>
</evidence>
<name>A0A1T4MBY7_9BACT</name>
<sequence length="67" mass="7859">MSNAEKTILDMRKQYKEIKHAEKGLEEMEKVMEDFQELIDRGLVEPRGYTLKTIDERGFSFSSNMGE</sequence>
<feature type="coiled-coil region" evidence="1">
    <location>
        <begin position="1"/>
        <end position="38"/>
    </location>
</feature>
<reference evidence="2 3" key="1">
    <citation type="submission" date="2017-02" db="EMBL/GenBank/DDBJ databases">
        <authorList>
            <person name="Peterson S.W."/>
        </authorList>
    </citation>
    <scope>NUCLEOTIDE SEQUENCE [LARGE SCALE GENOMIC DNA]</scope>
    <source>
        <strain evidence="2 3">ATCC 43324</strain>
    </source>
</reference>
<dbReference type="EMBL" id="FUXK01000006">
    <property type="protein sequence ID" value="SJZ64559.1"/>
    <property type="molecule type" value="Genomic_DNA"/>
</dbReference>
<gene>
    <name evidence="2" type="ORF">SAMN02745202_00695</name>
</gene>
<dbReference type="Proteomes" id="UP000190065">
    <property type="component" value="Unassembled WGS sequence"/>
</dbReference>